<reference evidence="2" key="1">
    <citation type="submission" date="2016-07" db="EMBL/GenBank/DDBJ databases">
        <title>Comparative genomics of the Campylobacter concisus group.</title>
        <authorList>
            <person name="Miller W.G."/>
            <person name="Yee E."/>
            <person name="Chapman M.H."/>
            <person name="Huynh S."/>
            <person name="Bono J.L."/>
            <person name="On S.L.W."/>
            <person name="StLeger J."/>
            <person name="Foster G."/>
            <person name="Parker C.T."/>
        </authorList>
    </citation>
    <scope>NUCLEOTIDE SEQUENCE</scope>
    <source>
        <strain evidence="2">525.92</strain>
    </source>
</reference>
<dbReference type="InterPro" id="IPR001623">
    <property type="entry name" value="DnaJ_domain"/>
</dbReference>
<dbReference type="InterPro" id="IPR036869">
    <property type="entry name" value="J_dom_sf"/>
</dbReference>
<organism evidence="2 3">
    <name type="scientific">Campylobacter curvus (strain 525.92)</name>
    <dbReference type="NCBI Taxonomy" id="360105"/>
    <lineage>
        <taxon>Bacteria</taxon>
        <taxon>Pseudomonadati</taxon>
        <taxon>Campylobacterota</taxon>
        <taxon>Epsilonproteobacteria</taxon>
        <taxon>Campylobacterales</taxon>
        <taxon>Campylobacteraceae</taxon>
        <taxon>Campylobacter</taxon>
    </lineage>
</organism>
<dbReference type="Pfam" id="PF00226">
    <property type="entry name" value="DnaJ"/>
    <property type="match status" value="1"/>
</dbReference>
<sequence length="275" mass="32232">MNITHTLESLSIQTDDDALFCELRDLISKNFSKTLANKGKIISFYEENEMPQRRCFLKFIKRLYEKQNSDELDIKFAEYKTIKLGYAPKNALANLLSIDVSFIKDEVNFSLNSAPKVFASYILQSFKDNASSLDEKTNTLHIKIKNESDFNVLSMLFSRREHLKFIVDFNFDEAKFQNFKRNFKVQNSSKFINRFSALATLLEENFEILGCEKGDGLEQIRESYLALVKIYHPDRHNNKPENIKNEYRKKFEKIQNAYESLKPFFKTQEAFVKVG</sequence>
<dbReference type="NCBIfam" id="NF006502">
    <property type="entry name" value="PRK08937.3-2"/>
    <property type="match status" value="1"/>
</dbReference>
<protein>
    <recommendedName>
        <fullName evidence="1">J domain-containing protein</fullName>
    </recommendedName>
</protein>
<keyword evidence="3" id="KW-1185">Reference proteome</keyword>
<dbReference type="PROSITE" id="PS50076">
    <property type="entry name" value="DNAJ_2"/>
    <property type="match status" value="1"/>
</dbReference>
<dbReference type="SMART" id="SM00271">
    <property type="entry name" value="DnaJ"/>
    <property type="match status" value="1"/>
</dbReference>
<dbReference type="RefSeq" id="WP_009651244.1">
    <property type="nucleotide sequence ID" value="NC_009715.2"/>
</dbReference>
<dbReference type="STRING" id="360105.CCV52592_1984"/>
<name>A7GYM6_CAMC5</name>
<dbReference type="PRINTS" id="PR00625">
    <property type="entry name" value="JDOMAIN"/>
</dbReference>
<evidence type="ECO:0000259" key="1">
    <source>
        <dbReference type="PROSITE" id="PS50076"/>
    </source>
</evidence>
<dbReference type="HOGENOM" id="CLU_063644_0_0_7"/>
<dbReference type="Gene3D" id="1.10.287.110">
    <property type="entry name" value="DnaJ domain"/>
    <property type="match status" value="1"/>
</dbReference>
<proteinExistence type="predicted"/>
<feature type="domain" description="J" evidence="1">
    <location>
        <begin position="204"/>
        <end position="275"/>
    </location>
</feature>
<dbReference type="AlphaFoldDB" id="A7GYM6"/>
<dbReference type="Proteomes" id="UP000006380">
    <property type="component" value="Chromosome"/>
</dbReference>
<dbReference type="OrthoDB" id="5333016at2"/>
<dbReference type="EMBL" id="CP000767">
    <property type="protein sequence ID" value="EAU00515.1"/>
    <property type="molecule type" value="Genomic_DNA"/>
</dbReference>
<accession>A7GYM6</accession>
<dbReference type="CDD" id="cd06257">
    <property type="entry name" value="DnaJ"/>
    <property type="match status" value="1"/>
</dbReference>
<dbReference type="KEGG" id="ccv:CCV52592_1984"/>
<gene>
    <name evidence="2" type="ORF">CCV52592_1984</name>
</gene>
<evidence type="ECO:0000313" key="2">
    <source>
        <dbReference type="EMBL" id="EAU00515.1"/>
    </source>
</evidence>
<dbReference type="SUPFAM" id="SSF46565">
    <property type="entry name" value="Chaperone J-domain"/>
    <property type="match status" value="1"/>
</dbReference>
<evidence type="ECO:0000313" key="3">
    <source>
        <dbReference type="Proteomes" id="UP000006380"/>
    </source>
</evidence>